<gene>
    <name evidence="1" type="ORF">TIFTF001_030597</name>
</gene>
<dbReference type="AlphaFoldDB" id="A0AA88J561"/>
<protein>
    <submittedName>
        <fullName evidence="1">Uncharacterized protein</fullName>
    </submittedName>
</protein>
<evidence type="ECO:0000313" key="2">
    <source>
        <dbReference type="Proteomes" id="UP001187192"/>
    </source>
</evidence>
<dbReference type="Proteomes" id="UP001187192">
    <property type="component" value="Unassembled WGS sequence"/>
</dbReference>
<organism evidence="1 2">
    <name type="scientific">Ficus carica</name>
    <name type="common">Common fig</name>
    <dbReference type="NCBI Taxonomy" id="3494"/>
    <lineage>
        <taxon>Eukaryota</taxon>
        <taxon>Viridiplantae</taxon>
        <taxon>Streptophyta</taxon>
        <taxon>Embryophyta</taxon>
        <taxon>Tracheophyta</taxon>
        <taxon>Spermatophyta</taxon>
        <taxon>Magnoliopsida</taxon>
        <taxon>eudicotyledons</taxon>
        <taxon>Gunneridae</taxon>
        <taxon>Pentapetalae</taxon>
        <taxon>rosids</taxon>
        <taxon>fabids</taxon>
        <taxon>Rosales</taxon>
        <taxon>Moraceae</taxon>
        <taxon>Ficeae</taxon>
        <taxon>Ficus</taxon>
    </lineage>
</organism>
<reference evidence="1" key="1">
    <citation type="submission" date="2023-07" db="EMBL/GenBank/DDBJ databases">
        <title>draft genome sequence of fig (Ficus carica).</title>
        <authorList>
            <person name="Takahashi T."/>
            <person name="Nishimura K."/>
        </authorList>
    </citation>
    <scope>NUCLEOTIDE SEQUENCE</scope>
</reference>
<name>A0AA88J561_FICCA</name>
<dbReference type="EMBL" id="BTGU01000113">
    <property type="protein sequence ID" value="GMN61506.1"/>
    <property type="molecule type" value="Genomic_DNA"/>
</dbReference>
<proteinExistence type="predicted"/>
<evidence type="ECO:0000313" key="1">
    <source>
        <dbReference type="EMBL" id="GMN61506.1"/>
    </source>
</evidence>
<sequence>MAPAQEQGQAPVSSVRCQVVEGVYTLSWYNCRALWADQVQSLRRIGWAGDGQVVGPSRLGRSFPPNMSEVVRRFSRTL</sequence>
<keyword evidence="2" id="KW-1185">Reference proteome</keyword>
<comment type="caution">
    <text evidence="1">The sequence shown here is derived from an EMBL/GenBank/DDBJ whole genome shotgun (WGS) entry which is preliminary data.</text>
</comment>
<accession>A0AA88J561</accession>